<dbReference type="EMBL" id="MU001496">
    <property type="protein sequence ID" value="KAF2447614.1"/>
    <property type="molecule type" value="Genomic_DNA"/>
</dbReference>
<dbReference type="Proteomes" id="UP000799764">
    <property type="component" value="Unassembled WGS sequence"/>
</dbReference>
<dbReference type="AlphaFoldDB" id="A0A9P4PRE9"/>
<keyword evidence="1" id="KW-0732">Signal</keyword>
<proteinExistence type="predicted"/>
<reference evidence="2" key="1">
    <citation type="journal article" date="2020" name="Stud. Mycol.">
        <title>101 Dothideomycetes genomes: a test case for predicting lifestyles and emergence of pathogens.</title>
        <authorList>
            <person name="Haridas S."/>
            <person name="Albert R."/>
            <person name="Binder M."/>
            <person name="Bloem J."/>
            <person name="Labutti K."/>
            <person name="Salamov A."/>
            <person name="Andreopoulos B."/>
            <person name="Baker S."/>
            <person name="Barry K."/>
            <person name="Bills G."/>
            <person name="Bluhm B."/>
            <person name="Cannon C."/>
            <person name="Castanera R."/>
            <person name="Culley D."/>
            <person name="Daum C."/>
            <person name="Ezra D."/>
            <person name="Gonzalez J."/>
            <person name="Henrissat B."/>
            <person name="Kuo A."/>
            <person name="Liang C."/>
            <person name="Lipzen A."/>
            <person name="Lutzoni F."/>
            <person name="Magnuson J."/>
            <person name="Mondo S."/>
            <person name="Nolan M."/>
            <person name="Ohm R."/>
            <person name="Pangilinan J."/>
            <person name="Park H.-J."/>
            <person name="Ramirez L."/>
            <person name="Alfaro M."/>
            <person name="Sun H."/>
            <person name="Tritt A."/>
            <person name="Yoshinaga Y."/>
            <person name="Zwiers L.-H."/>
            <person name="Turgeon B."/>
            <person name="Goodwin S."/>
            <person name="Spatafora J."/>
            <person name="Crous P."/>
            <person name="Grigoriev I."/>
        </authorList>
    </citation>
    <scope>NUCLEOTIDE SEQUENCE</scope>
    <source>
        <strain evidence="2">CBS 690.94</strain>
    </source>
</reference>
<evidence type="ECO:0000313" key="2">
    <source>
        <dbReference type="EMBL" id="KAF2447614.1"/>
    </source>
</evidence>
<organism evidence="2 3">
    <name type="scientific">Karstenula rhodostoma CBS 690.94</name>
    <dbReference type="NCBI Taxonomy" id="1392251"/>
    <lineage>
        <taxon>Eukaryota</taxon>
        <taxon>Fungi</taxon>
        <taxon>Dikarya</taxon>
        <taxon>Ascomycota</taxon>
        <taxon>Pezizomycotina</taxon>
        <taxon>Dothideomycetes</taxon>
        <taxon>Pleosporomycetidae</taxon>
        <taxon>Pleosporales</taxon>
        <taxon>Massarineae</taxon>
        <taxon>Didymosphaeriaceae</taxon>
        <taxon>Karstenula</taxon>
    </lineage>
</organism>
<feature type="chain" id="PRO_5040511734" evidence="1">
    <location>
        <begin position="21"/>
        <end position="672"/>
    </location>
</feature>
<protein>
    <submittedName>
        <fullName evidence="2">Uncharacterized protein</fullName>
    </submittedName>
</protein>
<keyword evidence="3" id="KW-1185">Reference proteome</keyword>
<feature type="signal peptide" evidence="1">
    <location>
        <begin position="1"/>
        <end position="20"/>
    </location>
</feature>
<name>A0A9P4PRE9_9PLEO</name>
<evidence type="ECO:0000313" key="3">
    <source>
        <dbReference type="Proteomes" id="UP000799764"/>
    </source>
</evidence>
<sequence length="672" mass="65290">MKMNLMIATAILAWCEAVDAAALPQIPGLVPLVLASGTTTGATARPTTANAVATGGLAVAKPLLPGLPDIPRIPIPDVSAPLAFPAPDLTLPPSAPIGIPPAPIAIPPVPIAIPNLSSPLPKLPVFTLPLPTVPKVPGPGDAPVIPGITLPVDADSVDSYTKVGKIVLSNILNLLWKGAEAAKLPGLDLPSISKSGVPSISKSGVLSISKPILPTISKPTLSATNASFPIIAGPALKKRQAAVSSSARPATATPAVGLPLLGGLGGLTSGLTGGSSPVAGVANTVSGVTSNLPLVGGLTGGLTGGSSPVAGVVNTVGGLTSNLPAVGSLTSGLTDGSSPVAGVANTVSGVTSNLPLVGGFTSGLTGGVIGTVANTAGSLPVVGGAVAPVVGAVGGLTSGTPVGAVGGAVSGPAGPVGQVASSVLPGPYSISQGIPGSDPVGGLSIAIIATLLSLLKKDPLSLFGGGLGGIGGLIKRDLPELADTFEIESRELSHAHQKRQLPSLSSGVQGVGIGGLPLSGVPGVSPDMAFLVGSIAKNIAVPGGRGLGSVTGNIINVLNGVVPNFLFKLPVVQDSVPTFGSLQLLASINPTKFGALSDLTNLATLSQAASTISPADIAFIKTLPSSADPSNLITTITTLTDNILSLPGNVSNLKASVSVLSLKNLGLAVQGL</sequence>
<comment type="caution">
    <text evidence="2">The sequence shown here is derived from an EMBL/GenBank/DDBJ whole genome shotgun (WGS) entry which is preliminary data.</text>
</comment>
<dbReference type="OrthoDB" id="3799720at2759"/>
<evidence type="ECO:0000256" key="1">
    <source>
        <dbReference type="SAM" id="SignalP"/>
    </source>
</evidence>
<accession>A0A9P4PRE9</accession>
<gene>
    <name evidence="2" type="ORF">P171DRAFT_482344</name>
</gene>